<evidence type="ECO:0000313" key="2">
    <source>
        <dbReference type="EMBL" id="QEF97412.1"/>
    </source>
</evidence>
<gene>
    <name evidence="2" type="ORF">Mal15_14520</name>
</gene>
<accession>A0A5B9M8D2</accession>
<reference evidence="2 3" key="1">
    <citation type="submission" date="2019-02" db="EMBL/GenBank/DDBJ databases">
        <title>Planctomycetal bacteria perform biofilm scaping via a novel small molecule.</title>
        <authorList>
            <person name="Jeske O."/>
            <person name="Boedeker C."/>
            <person name="Wiegand S."/>
            <person name="Breitling P."/>
            <person name="Kallscheuer N."/>
            <person name="Jogler M."/>
            <person name="Rohde M."/>
            <person name="Petersen J."/>
            <person name="Medema M.H."/>
            <person name="Surup F."/>
            <person name="Jogler C."/>
        </authorList>
    </citation>
    <scope>NUCLEOTIDE SEQUENCE [LARGE SCALE GENOMIC DNA]</scope>
    <source>
        <strain evidence="2 3">Mal15</strain>
    </source>
</reference>
<keyword evidence="1" id="KW-0732">Signal</keyword>
<protein>
    <submittedName>
        <fullName evidence="2">Uncharacterized protein</fullName>
    </submittedName>
</protein>
<dbReference type="AlphaFoldDB" id="A0A5B9M8D2"/>
<sequence length="280" mass="32008" precursor="true">MLMFRTLGVVLMIGSAWGSITVAQDPTPPGKETTERSERLFQRFDQTAKELEFQSQAGEIYQWQQTPLFRFSSEGNVFGSVFVWMTPKKHLALIGTIGSIPINQRDYEFVELHLLQPTPIVPMTIGNAPRKRWTPEVDQLELKPVPSAPSVATDGGKRLVQMRGIARQFKAEMIHNSQTNHLRLLPQPLFRYDDSTAEFDGALFAFVWDNGTDPELLLRLDVQQRDGNSVWMFQAVRFTWRQLRLSHKGETVWQADEFLNRDTAEQRTPYLTGLTGVIAE</sequence>
<evidence type="ECO:0000313" key="3">
    <source>
        <dbReference type="Proteomes" id="UP000321353"/>
    </source>
</evidence>
<proteinExistence type="predicted"/>
<dbReference type="EMBL" id="CP036264">
    <property type="protein sequence ID" value="QEF97412.1"/>
    <property type="molecule type" value="Genomic_DNA"/>
</dbReference>
<feature type="chain" id="PRO_5023127714" evidence="1">
    <location>
        <begin position="24"/>
        <end position="280"/>
    </location>
</feature>
<name>A0A5B9M8D2_9BACT</name>
<dbReference type="KEGG" id="smam:Mal15_14520"/>
<organism evidence="2 3">
    <name type="scientific">Stieleria maiorica</name>
    <dbReference type="NCBI Taxonomy" id="2795974"/>
    <lineage>
        <taxon>Bacteria</taxon>
        <taxon>Pseudomonadati</taxon>
        <taxon>Planctomycetota</taxon>
        <taxon>Planctomycetia</taxon>
        <taxon>Pirellulales</taxon>
        <taxon>Pirellulaceae</taxon>
        <taxon>Stieleria</taxon>
    </lineage>
</organism>
<keyword evidence="3" id="KW-1185">Reference proteome</keyword>
<dbReference type="Proteomes" id="UP000321353">
    <property type="component" value="Chromosome"/>
</dbReference>
<evidence type="ECO:0000256" key="1">
    <source>
        <dbReference type="SAM" id="SignalP"/>
    </source>
</evidence>
<feature type="signal peptide" evidence="1">
    <location>
        <begin position="1"/>
        <end position="23"/>
    </location>
</feature>